<proteinExistence type="predicted"/>
<reference evidence="2 3" key="1">
    <citation type="submission" date="2013-02" db="EMBL/GenBank/DDBJ databases">
        <authorList>
            <person name="Harkins D.M."/>
            <person name="Durkin A.S."/>
            <person name="Brinkac L.M."/>
            <person name="Haft D.H."/>
            <person name="Selengut J.D."/>
            <person name="Sanka R."/>
            <person name="DePew J."/>
            <person name="Purushe J."/>
            <person name="Tulsiani S.M."/>
            <person name="Graham G.C."/>
            <person name="Burns M.-A."/>
            <person name="Dohnt M.F."/>
            <person name="Smythe L.D."/>
            <person name="McKay D.B."/>
            <person name="Craig S.B."/>
            <person name="Vinetz J.M."/>
            <person name="Sutton G.G."/>
            <person name="Nierman W.C."/>
            <person name="Fouts D.E."/>
        </authorList>
    </citation>
    <scope>NUCLEOTIDE SEQUENCE [LARGE SCALE GENOMIC DNA]</scope>
    <source>
        <strain evidence="2 3">LT2050</strain>
    </source>
</reference>
<dbReference type="AlphaFoldDB" id="M3HGH2"/>
<sequence length="235" mass="28217">MRFFIIKIKLRFNFFIRFQVLLFKKVLFIICLLSAVSIFSSDLPDFQLKDQRNKVLNSKNLKGKMVFLLGCSYMDIVLCRKHGRKIYWRMQNLIDESEDFVEFIAFVDLRNAPNAIQVYIDENKSKNYESILLDTKGVLSSGIRPNVSWLRIFSRSKKQIFESYYKEVDDQTVDFLYEIVRKQKSKIGICVFILFLIVWKRNRSKRLIGENIFHIRKVFLRNIQMEEFEMPYLEI</sequence>
<accession>M3HGH2</accession>
<keyword evidence="1" id="KW-0812">Transmembrane</keyword>
<evidence type="ECO:0000313" key="2">
    <source>
        <dbReference type="EMBL" id="EMG23429.1"/>
    </source>
</evidence>
<dbReference type="EMBL" id="AFMD02000112">
    <property type="protein sequence ID" value="EMG23429.1"/>
    <property type="molecule type" value="Genomic_DNA"/>
</dbReference>
<keyword evidence="1" id="KW-0472">Membrane</keyword>
<comment type="caution">
    <text evidence="2">The sequence shown here is derived from an EMBL/GenBank/DDBJ whole genome shotgun (WGS) entry which is preliminary data.</text>
</comment>
<gene>
    <name evidence="2" type="ORF">LEP1GSC150_5030</name>
</gene>
<organism evidence="2 3">
    <name type="scientific">Leptospira interrogans serovar Copenhageni str. LT2050</name>
    <dbReference type="NCBI Taxonomy" id="1001598"/>
    <lineage>
        <taxon>Bacteria</taxon>
        <taxon>Pseudomonadati</taxon>
        <taxon>Spirochaetota</taxon>
        <taxon>Spirochaetia</taxon>
        <taxon>Leptospirales</taxon>
        <taxon>Leptospiraceae</taxon>
        <taxon>Leptospira</taxon>
    </lineage>
</organism>
<evidence type="ECO:0000256" key="1">
    <source>
        <dbReference type="SAM" id="Phobius"/>
    </source>
</evidence>
<feature type="transmembrane region" description="Helical" evidence="1">
    <location>
        <begin position="21"/>
        <end position="41"/>
    </location>
</feature>
<dbReference type="Proteomes" id="UP000011778">
    <property type="component" value="Unassembled WGS sequence"/>
</dbReference>
<keyword evidence="1" id="KW-1133">Transmembrane helix</keyword>
<name>M3HGH2_LEPIT</name>
<protein>
    <submittedName>
        <fullName evidence="2">Uncharacterized protein</fullName>
    </submittedName>
</protein>
<dbReference type="Gene3D" id="3.40.30.10">
    <property type="entry name" value="Glutaredoxin"/>
    <property type="match status" value="1"/>
</dbReference>
<evidence type="ECO:0000313" key="3">
    <source>
        <dbReference type="Proteomes" id="UP000011778"/>
    </source>
</evidence>